<dbReference type="PROSITE" id="PS00472">
    <property type="entry name" value="SMALL_CYTOKINES_CC"/>
    <property type="match status" value="1"/>
</dbReference>
<keyword evidence="4 9" id="KW-0964">Secreted</keyword>
<evidence type="ECO:0000256" key="2">
    <source>
        <dbReference type="ARBA" id="ARBA00010868"/>
    </source>
</evidence>
<dbReference type="RefSeq" id="XP_028664806.1">
    <property type="nucleotide sequence ID" value="XM_028808973.2"/>
</dbReference>
<evidence type="ECO:0000256" key="3">
    <source>
        <dbReference type="ARBA" id="ARBA00022514"/>
    </source>
</evidence>
<name>A0A8C4SLV9_ERPCA</name>
<reference evidence="11" key="1">
    <citation type="submission" date="2021-06" db="EMBL/GenBank/DDBJ databases">
        <authorList>
            <consortium name="Wellcome Sanger Institute Data Sharing"/>
        </authorList>
    </citation>
    <scope>NUCLEOTIDE SEQUENCE [LARGE SCALE GENOMIC DNA]</scope>
</reference>
<dbReference type="PANTHER" id="PTHR12015:SF183">
    <property type="entry name" value="C-C MOTIF CHEMOKINE 3"/>
    <property type="match status" value="1"/>
</dbReference>
<dbReference type="FunFam" id="2.40.50.40:FF:000002">
    <property type="entry name" value="C-C motif chemokine"/>
    <property type="match status" value="1"/>
</dbReference>
<feature type="chain" id="PRO_5034349870" description="C-C motif chemokine" evidence="9">
    <location>
        <begin position="25"/>
        <end position="100"/>
    </location>
</feature>
<dbReference type="AlphaFoldDB" id="A0A8C4SLV9"/>
<gene>
    <name evidence="11" type="primary">LOC114657245</name>
</gene>
<dbReference type="InterPro" id="IPR036048">
    <property type="entry name" value="Interleukin_8-like_sf"/>
</dbReference>
<evidence type="ECO:0000256" key="7">
    <source>
        <dbReference type="ARBA" id="ARBA00044740"/>
    </source>
</evidence>
<evidence type="ECO:0000256" key="6">
    <source>
        <dbReference type="ARBA" id="ARBA00023157"/>
    </source>
</evidence>
<dbReference type="InterPro" id="IPR001811">
    <property type="entry name" value="Chemokine_IL8-like_dom"/>
</dbReference>
<dbReference type="GO" id="GO:0005615">
    <property type="term" value="C:extracellular space"/>
    <property type="evidence" value="ECO:0007669"/>
    <property type="project" value="UniProtKB-KW"/>
</dbReference>
<dbReference type="CDD" id="cd00272">
    <property type="entry name" value="Chemokine_CC"/>
    <property type="match status" value="1"/>
</dbReference>
<comment type="similarity">
    <text evidence="2 9">Belongs to the intercrine beta (chemokine CC) family.</text>
</comment>
<accession>A0A8C4SLV9</accession>
<comment type="subunit">
    <text evidence="8">Self-associates. Also heterodimer of MIP-1-alpha(4-69) and MIP-1-beta(3-69). Interacts with CCR1.</text>
</comment>
<keyword evidence="9" id="KW-0145">Chemotaxis</keyword>
<sequence length="100" mass="11399">MSSRHLLVLVGTLVVLGIVSLSEGFNIANSPKKCCFEFITKPIPRGRLTGYYTTSSQCPNQAVLFTTRKNREICANPEEMWVLKYMKYFDGLSRKTSIRF</sequence>
<keyword evidence="5 9" id="KW-0732">Signal</keyword>
<evidence type="ECO:0000313" key="12">
    <source>
        <dbReference type="Proteomes" id="UP000694620"/>
    </source>
</evidence>
<keyword evidence="6" id="KW-1015">Disulfide bond</keyword>
<feature type="domain" description="Chemokine interleukin-8-like" evidence="10">
    <location>
        <begin position="31"/>
        <end position="89"/>
    </location>
</feature>
<dbReference type="GO" id="GO:0006955">
    <property type="term" value="P:immune response"/>
    <property type="evidence" value="ECO:0007669"/>
    <property type="project" value="InterPro"/>
</dbReference>
<dbReference type="SMART" id="SM00199">
    <property type="entry name" value="SCY"/>
    <property type="match status" value="1"/>
</dbReference>
<dbReference type="PANTHER" id="PTHR12015">
    <property type="entry name" value="SMALL INDUCIBLE CYTOKINE A"/>
    <property type="match status" value="1"/>
</dbReference>
<evidence type="ECO:0000256" key="5">
    <source>
        <dbReference type="ARBA" id="ARBA00022729"/>
    </source>
</evidence>
<dbReference type="GeneTree" id="ENSGT01100000263482"/>
<dbReference type="InterPro" id="IPR039809">
    <property type="entry name" value="Chemokine_b/g/d"/>
</dbReference>
<dbReference type="SUPFAM" id="SSF54117">
    <property type="entry name" value="Interleukin 8-like chemokines"/>
    <property type="match status" value="1"/>
</dbReference>
<evidence type="ECO:0000259" key="10">
    <source>
        <dbReference type="SMART" id="SM00199"/>
    </source>
</evidence>
<dbReference type="Ensembl" id="ENSECRT00000018793.1">
    <property type="protein sequence ID" value="ENSECRP00000018421.1"/>
    <property type="gene ID" value="ENSECRG00000012324.1"/>
</dbReference>
<dbReference type="GeneID" id="114657245"/>
<reference evidence="11" key="2">
    <citation type="submission" date="2025-08" db="UniProtKB">
        <authorList>
            <consortium name="Ensembl"/>
        </authorList>
    </citation>
    <scope>IDENTIFICATION</scope>
</reference>
<evidence type="ECO:0000256" key="9">
    <source>
        <dbReference type="RuleBase" id="RU361150"/>
    </source>
</evidence>
<organism evidence="11 12">
    <name type="scientific">Erpetoichthys calabaricus</name>
    <name type="common">Rope fish</name>
    <name type="synonym">Calamoichthys calabaricus</name>
    <dbReference type="NCBI Taxonomy" id="27687"/>
    <lineage>
        <taxon>Eukaryota</taxon>
        <taxon>Metazoa</taxon>
        <taxon>Chordata</taxon>
        <taxon>Craniata</taxon>
        <taxon>Vertebrata</taxon>
        <taxon>Euteleostomi</taxon>
        <taxon>Actinopterygii</taxon>
        <taxon>Polypteriformes</taxon>
        <taxon>Polypteridae</taxon>
        <taxon>Erpetoichthys</taxon>
    </lineage>
</organism>
<keyword evidence="12" id="KW-1185">Reference proteome</keyword>
<feature type="signal peptide" evidence="9">
    <location>
        <begin position="1"/>
        <end position="24"/>
    </location>
</feature>
<dbReference type="GO" id="GO:0008009">
    <property type="term" value="F:chemokine activity"/>
    <property type="evidence" value="ECO:0007669"/>
    <property type="project" value="InterPro"/>
</dbReference>
<dbReference type="OrthoDB" id="9447832at2759"/>
<dbReference type="InterPro" id="IPR000827">
    <property type="entry name" value="Chemokine_CC_CS"/>
</dbReference>
<evidence type="ECO:0000256" key="1">
    <source>
        <dbReference type="ARBA" id="ARBA00004613"/>
    </source>
</evidence>
<comment type="subcellular location">
    <subcellularLocation>
        <location evidence="1 9">Secreted</location>
    </subcellularLocation>
</comment>
<dbReference type="Pfam" id="PF00048">
    <property type="entry name" value="IL8"/>
    <property type="match status" value="1"/>
</dbReference>
<evidence type="ECO:0000313" key="11">
    <source>
        <dbReference type="Ensembl" id="ENSECRP00000018421.1"/>
    </source>
</evidence>
<protein>
    <recommendedName>
        <fullName evidence="9">C-C motif chemokine</fullName>
    </recommendedName>
</protein>
<dbReference type="Gene3D" id="2.40.50.40">
    <property type="match status" value="1"/>
</dbReference>
<evidence type="ECO:0000256" key="8">
    <source>
        <dbReference type="ARBA" id="ARBA00046726"/>
    </source>
</evidence>
<dbReference type="Proteomes" id="UP000694620">
    <property type="component" value="Chromosome 9"/>
</dbReference>
<proteinExistence type="inferred from homology"/>
<evidence type="ECO:0000256" key="4">
    <source>
        <dbReference type="ARBA" id="ARBA00022525"/>
    </source>
</evidence>
<comment type="function">
    <text evidence="7">Monokine with inflammatory and chemokinetic properties. Binds to CCR1, CCR4 and CCR5. One of the major HIV-suppressive factors produced by CD8+ T-cells. Recombinant MIP-1-alpha induces a dose-dependent inhibition of different strains of HIV-1, HIV-2, and simian immunodeficiency virus (SIV).</text>
</comment>
<reference evidence="11" key="3">
    <citation type="submission" date="2025-09" db="UniProtKB">
        <authorList>
            <consortium name="Ensembl"/>
        </authorList>
    </citation>
    <scope>IDENTIFICATION</scope>
</reference>
<keyword evidence="3 9" id="KW-0202">Cytokine</keyword>